<evidence type="ECO:0000313" key="3">
    <source>
        <dbReference type="Proteomes" id="UP000001589"/>
    </source>
</evidence>
<keyword evidence="2" id="KW-0012">Acyltransferase</keyword>
<dbReference type="InterPro" id="IPR041496">
    <property type="entry name" value="YitH/HolE_GNAT"/>
</dbReference>
<dbReference type="Pfam" id="PF00583">
    <property type="entry name" value="Acetyltransf_1"/>
    <property type="match status" value="1"/>
</dbReference>
<gene>
    <name evidence="2" type="ordered locus">P9515_03651</name>
</gene>
<dbReference type="STRING" id="167542.P9515_03651"/>
<sequence>MNKNFSIRLISNNEIQKVTDWAKLEGFAPGFDDISIYKNTDKKGIWVGCLDNDPIGSIACVKYNSSYGFIGLFIVKKEFRNMGYGVRLWKHALDYLKNVDCIGLEAAPNRLDDYQKWGFKKSSITNRWKSEGIQDLPNGKFYKDENNAFKVVPGNQISPEAVLIYDSQREPSPRPHFLNDWLKNSFGNVSALVDNNGMCHGFGRIRPCILQDNNQGWRIGPLLADTPPLAELLIRKLVRNLEAQILLDCSSLNPYANYLLSSMGFKEISQTYRMYKGIQPSCPMNQVYGLACLELG</sequence>
<name>A2BUW3_PROM5</name>
<dbReference type="PROSITE" id="PS51186">
    <property type="entry name" value="GNAT"/>
    <property type="match status" value="1"/>
</dbReference>
<organism evidence="2 3">
    <name type="scientific">Prochlorococcus marinus (strain MIT 9515)</name>
    <dbReference type="NCBI Taxonomy" id="167542"/>
    <lineage>
        <taxon>Bacteria</taxon>
        <taxon>Bacillati</taxon>
        <taxon>Cyanobacteriota</taxon>
        <taxon>Cyanophyceae</taxon>
        <taxon>Synechococcales</taxon>
        <taxon>Prochlorococcaceae</taxon>
        <taxon>Prochlorococcus</taxon>
    </lineage>
</organism>
<dbReference type="Proteomes" id="UP000001589">
    <property type="component" value="Chromosome"/>
</dbReference>
<dbReference type="CDD" id="cd04301">
    <property type="entry name" value="NAT_SF"/>
    <property type="match status" value="1"/>
</dbReference>
<dbReference type="RefSeq" id="WP_011819682.1">
    <property type="nucleotide sequence ID" value="NC_008817.1"/>
</dbReference>
<reference evidence="2 3" key="1">
    <citation type="journal article" date="2007" name="PLoS Genet.">
        <title>Patterns and implications of gene gain and loss in the evolution of Prochlorococcus.</title>
        <authorList>
            <person name="Kettler G.C."/>
            <person name="Martiny A.C."/>
            <person name="Huang K."/>
            <person name="Zucker J."/>
            <person name="Coleman M.L."/>
            <person name="Rodrigue S."/>
            <person name="Chen F."/>
            <person name="Lapidus A."/>
            <person name="Ferriera S."/>
            <person name="Johnson J."/>
            <person name="Steglich C."/>
            <person name="Church G.M."/>
            <person name="Richardson P."/>
            <person name="Chisholm S.W."/>
        </authorList>
    </citation>
    <scope>NUCLEOTIDE SEQUENCE [LARGE SCALE GENOMIC DNA]</scope>
    <source>
        <strain evidence="2 3">MIT 9515</strain>
    </source>
</reference>
<dbReference type="KEGG" id="pmc:P9515_03651"/>
<dbReference type="GO" id="GO:0016747">
    <property type="term" value="F:acyltransferase activity, transferring groups other than amino-acyl groups"/>
    <property type="evidence" value="ECO:0007669"/>
    <property type="project" value="InterPro"/>
</dbReference>
<dbReference type="EC" id="2.3.1.128" evidence="2"/>
<dbReference type="SUPFAM" id="SSF55729">
    <property type="entry name" value="Acyl-CoA N-acyltransferases (Nat)"/>
    <property type="match status" value="1"/>
</dbReference>
<protein>
    <submittedName>
        <fullName evidence="2">GCN5-related N-acetyltransferase</fullName>
        <ecNumber evidence="2">2.3.1.128</ecNumber>
    </submittedName>
</protein>
<dbReference type="PANTHER" id="PTHR47237">
    <property type="entry name" value="SLL0310 PROTEIN"/>
    <property type="match status" value="1"/>
</dbReference>
<dbReference type="AlphaFoldDB" id="A2BUW3"/>
<dbReference type="InterPro" id="IPR000182">
    <property type="entry name" value="GNAT_dom"/>
</dbReference>
<accession>A2BUW3</accession>
<evidence type="ECO:0000313" key="2">
    <source>
        <dbReference type="EMBL" id="ABM71574.1"/>
    </source>
</evidence>
<dbReference type="InterPro" id="IPR052729">
    <property type="entry name" value="Acyl/Acetyltrans_Enzymes"/>
</dbReference>
<keyword evidence="2" id="KW-0808">Transferase</keyword>
<dbReference type="InterPro" id="IPR016181">
    <property type="entry name" value="Acyl_CoA_acyltransferase"/>
</dbReference>
<dbReference type="Gene3D" id="3.40.630.90">
    <property type="match status" value="1"/>
</dbReference>
<dbReference type="Pfam" id="PF18014">
    <property type="entry name" value="Acetyltransf_18"/>
    <property type="match status" value="1"/>
</dbReference>
<dbReference type="eggNOG" id="COG0454">
    <property type="taxonomic scope" value="Bacteria"/>
</dbReference>
<dbReference type="Gene3D" id="3.40.630.30">
    <property type="match status" value="1"/>
</dbReference>
<dbReference type="PANTHER" id="PTHR47237:SF1">
    <property type="entry name" value="SLL0310 PROTEIN"/>
    <property type="match status" value="1"/>
</dbReference>
<dbReference type="OrthoDB" id="20916at2"/>
<dbReference type="EMBL" id="CP000552">
    <property type="protein sequence ID" value="ABM71574.1"/>
    <property type="molecule type" value="Genomic_DNA"/>
</dbReference>
<dbReference type="HOGENOM" id="CLU_054109_0_0_3"/>
<feature type="domain" description="N-acetyltransferase" evidence="1">
    <location>
        <begin position="5"/>
        <end position="143"/>
    </location>
</feature>
<proteinExistence type="predicted"/>
<evidence type="ECO:0000259" key="1">
    <source>
        <dbReference type="PROSITE" id="PS51186"/>
    </source>
</evidence>
<dbReference type="GeneID" id="60200359"/>